<evidence type="ECO:0000256" key="1">
    <source>
        <dbReference type="SAM" id="MobiDB-lite"/>
    </source>
</evidence>
<comment type="caution">
    <text evidence="2">The sequence shown here is derived from an EMBL/GenBank/DDBJ whole genome shotgun (WGS) entry which is preliminary data.</text>
</comment>
<keyword evidence="3" id="KW-1185">Reference proteome</keyword>
<dbReference type="SUPFAM" id="SSF51905">
    <property type="entry name" value="FAD/NAD(P)-binding domain"/>
    <property type="match status" value="1"/>
</dbReference>
<dbReference type="InterPro" id="IPR051704">
    <property type="entry name" value="FAD_aromatic-hydroxylase"/>
</dbReference>
<dbReference type="PANTHER" id="PTHR46865">
    <property type="entry name" value="OXIDOREDUCTASE-RELATED"/>
    <property type="match status" value="1"/>
</dbReference>
<gene>
    <name evidence="2" type="ORF">GCM10025778_25210</name>
</gene>
<evidence type="ECO:0000313" key="2">
    <source>
        <dbReference type="EMBL" id="GAA5227988.1"/>
    </source>
</evidence>
<proteinExistence type="predicted"/>
<name>A0ABP9TP24_9MICC</name>
<dbReference type="Gene3D" id="3.30.9.30">
    <property type="match status" value="1"/>
</dbReference>
<feature type="region of interest" description="Disordered" evidence="1">
    <location>
        <begin position="248"/>
        <end position="267"/>
    </location>
</feature>
<dbReference type="Proteomes" id="UP001501257">
    <property type="component" value="Unassembled WGS sequence"/>
</dbReference>
<reference evidence="3" key="1">
    <citation type="journal article" date="2019" name="Int. J. Syst. Evol. Microbiol.">
        <title>The Global Catalogue of Microorganisms (GCM) 10K type strain sequencing project: providing services to taxonomists for standard genome sequencing and annotation.</title>
        <authorList>
            <consortium name="The Broad Institute Genomics Platform"/>
            <consortium name="The Broad Institute Genome Sequencing Center for Infectious Disease"/>
            <person name="Wu L."/>
            <person name="Ma J."/>
        </authorList>
    </citation>
    <scope>NUCLEOTIDE SEQUENCE [LARGE SCALE GENOMIC DNA]</scope>
    <source>
        <strain evidence="3">JCM 18952</strain>
    </source>
</reference>
<sequence>MLLERAQARTGGGYMLGLMPLVDEPLRRAGVWEEYRDRSMTMRRYRLSSSHGREVRTYSFDAVLCAYGRYGGIERGELIQVMSGGSLPVSFGTSVGYVGQDELGAAVGINTADGLIDARFDLVIAADGMHSTTRDLVVDAGDVEEFDTGWGGWVVWADANPTQSDLYAETWGRGFFIVRYPLRDKVGVFLRGPRTATAVGPAAFGCSARKRLSRVDESNAQAFSAIGAARGPTIGSFLTPVATAGHREGQCSLGTRRPTSFPRQASARPWRWNRQRYWPRSSVVSAQPVSKSR</sequence>
<dbReference type="EMBL" id="BAABLK010000034">
    <property type="protein sequence ID" value="GAA5227988.1"/>
    <property type="molecule type" value="Genomic_DNA"/>
</dbReference>
<evidence type="ECO:0008006" key="4">
    <source>
        <dbReference type="Google" id="ProtNLM"/>
    </source>
</evidence>
<accession>A0ABP9TP24</accession>
<dbReference type="InterPro" id="IPR036188">
    <property type="entry name" value="FAD/NAD-bd_sf"/>
</dbReference>
<organism evidence="2 3">
    <name type="scientific">Paeniglutamicibacter antarcticus</name>
    <dbReference type="NCBI Taxonomy" id="494023"/>
    <lineage>
        <taxon>Bacteria</taxon>
        <taxon>Bacillati</taxon>
        <taxon>Actinomycetota</taxon>
        <taxon>Actinomycetes</taxon>
        <taxon>Micrococcales</taxon>
        <taxon>Micrococcaceae</taxon>
        <taxon>Paeniglutamicibacter</taxon>
    </lineage>
</organism>
<evidence type="ECO:0000313" key="3">
    <source>
        <dbReference type="Proteomes" id="UP001501257"/>
    </source>
</evidence>
<dbReference type="Gene3D" id="3.50.50.60">
    <property type="entry name" value="FAD/NAD(P)-binding domain"/>
    <property type="match status" value="1"/>
</dbReference>
<protein>
    <recommendedName>
        <fullName evidence="4">FAD binding domain-containing protein</fullName>
    </recommendedName>
</protein>